<proteinExistence type="predicted"/>
<dbReference type="EMBL" id="CP007014">
    <property type="protein sequence ID" value="AHG43523.1"/>
    <property type="molecule type" value="Genomic_DNA"/>
</dbReference>
<dbReference type="Proteomes" id="UP000019089">
    <property type="component" value="Chromosome"/>
</dbReference>
<reference evidence="1 2" key="1">
    <citation type="submission" date="2013-12" db="EMBL/GenBank/DDBJ databases">
        <title>Interactions Between Genome Architecture and Virulence Genes in Pseudomonas syringae, strain CC1557 as a model.</title>
        <authorList>
            <person name="Baltrus D."/>
            <person name="Hockett K."/>
            <person name="Karlsrud E."/>
            <person name="Dougherty K."/>
            <person name="Nishimura M."/>
        </authorList>
    </citation>
    <scope>NUCLEOTIDE SEQUENCE [LARGE SCALE GENOMIC DNA]</scope>
    <source>
        <strain evidence="1 2">CC1557</strain>
    </source>
</reference>
<accession>W0N2L9</accession>
<protein>
    <submittedName>
        <fullName evidence="1">Uncharacterized protein</fullName>
    </submittedName>
</protein>
<dbReference type="HOGENOM" id="CLU_3390942_0_0_6"/>
<organism evidence="1 2">
    <name type="scientific">Pseudomonas syringae CC1557</name>
    <dbReference type="NCBI Taxonomy" id="1357279"/>
    <lineage>
        <taxon>Bacteria</taxon>
        <taxon>Pseudomonadati</taxon>
        <taxon>Pseudomonadota</taxon>
        <taxon>Gammaproteobacteria</taxon>
        <taxon>Pseudomonadales</taxon>
        <taxon>Pseudomonadaceae</taxon>
        <taxon>Pseudomonas</taxon>
        <taxon>Pseudomonas syringae</taxon>
    </lineage>
</organism>
<name>W0N2L9_PSESX</name>
<dbReference type="KEGG" id="psyr:N018_07805"/>
<evidence type="ECO:0000313" key="1">
    <source>
        <dbReference type="EMBL" id="AHG43523.1"/>
    </source>
</evidence>
<evidence type="ECO:0000313" key="2">
    <source>
        <dbReference type="Proteomes" id="UP000019089"/>
    </source>
</evidence>
<gene>
    <name evidence="1" type="ORF">N018_07805</name>
</gene>
<dbReference type="STRING" id="1357279.N018_07805"/>
<sequence length="32" mass="3596">MITIKIYNVNLLMLIDIKVVDASLYQLSSAGR</sequence>
<dbReference type="AlphaFoldDB" id="W0N2L9"/>